<dbReference type="SUPFAM" id="SSF51430">
    <property type="entry name" value="NAD(P)-linked oxidoreductase"/>
    <property type="match status" value="1"/>
</dbReference>
<dbReference type="AlphaFoldDB" id="A0A3N0F049"/>
<dbReference type="EMBL" id="RJTM01000011">
    <property type="protein sequence ID" value="RNL93506.1"/>
    <property type="molecule type" value="Genomic_DNA"/>
</dbReference>
<name>A0A3N0F049_SINP1</name>
<reference evidence="3 4" key="1">
    <citation type="submission" date="2018-10" db="EMBL/GenBank/DDBJ databases">
        <title>Sinomicrobium pectinilyticum sp. nov., a pectinase-producing bacterium isolated from alkaline and saline soil, and emended description of the genus Sinomicrobium.</title>
        <authorList>
            <person name="Cheng B."/>
            <person name="Li C."/>
            <person name="Lai Q."/>
            <person name="Du M."/>
            <person name="Shao Z."/>
            <person name="Xu P."/>
            <person name="Yang C."/>
        </authorList>
    </citation>
    <scope>NUCLEOTIDE SEQUENCE [LARGE SCALE GENOMIC DNA]</scope>
    <source>
        <strain evidence="3 4">5DNS001</strain>
    </source>
</reference>
<keyword evidence="4" id="KW-1185">Reference proteome</keyword>
<dbReference type="RefSeq" id="WP_123214417.1">
    <property type="nucleotide sequence ID" value="NZ_RJTM01000011.1"/>
</dbReference>
<dbReference type="PANTHER" id="PTHR43625:SF40">
    <property type="entry name" value="ALDO-KETO REDUCTASE YAKC [NADP(+)]"/>
    <property type="match status" value="1"/>
</dbReference>
<proteinExistence type="predicted"/>
<comment type="caution">
    <text evidence="3">The sequence shown here is derived from an EMBL/GenBank/DDBJ whole genome shotgun (WGS) entry which is preliminary data.</text>
</comment>
<dbReference type="InterPro" id="IPR050791">
    <property type="entry name" value="Aldo-Keto_reductase"/>
</dbReference>
<evidence type="ECO:0000313" key="4">
    <source>
        <dbReference type="Proteomes" id="UP000267469"/>
    </source>
</evidence>
<dbReference type="InterPro" id="IPR036812">
    <property type="entry name" value="NAD(P)_OxRdtase_dom_sf"/>
</dbReference>
<dbReference type="Gene3D" id="3.20.20.100">
    <property type="entry name" value="NADP-dependent oxidoreductase domain"/>
    <property type="match status" value="1"/>
</dbReference>
<dbReference type="GO" id="GO:0005737">
    <property type="term" value="C:cytoplasm"/>
    <property type="evidence" value="ECO:0007669"/>
    <property type="project" value="TreeGrafter"/>
</dbReference>
<protein>
    <submittedName>
        <fullName evidence="3">Aldo/keto reductase</fullName>
    </submittedName>
</protein>
<keyword evidence="1" id="KW-0560">Oxidoreductase</keyword>
<feature type="domain" description="NADP-dependent oxidoreductase" evidence="2">
    <location>
        <begin position="16"/>
        <end position="312"/>
    </location>
</feature>
<evidence type="ECO:0000313" key="3">
    <source>
        <dbReference type="EMBL" id="RNL93506.1"/>
    </source>
</evidence>
<organism evidence="3 4">
    <name type="scientific">Sinomicrobium pectinilyticum</name>
    <dbReference type="NCBI Taxonomy" id="1084421"/>
    <lineage>
        <taxon>Bacteria</taxon>
        <taxon>Pseudomonadati</taxon>
        <taxon>Bacteroidota</taxon>
        <taxon>Flavobacteriia</taxon>
        <taxon>Flavobacteriales</taxon>
        <taxon>Flavobacteriaceae</taxon>
        <taxon>Sinomicrobium</taxon>
    </lineage>
</organism>
<dbReference type="CDD" id="cd19076">
    <property type="entry name" value="AKR_AKR13A_13D"/>
    <property type="match status" value="1"/>
</dbReference>
<dbReference type="InterPro" id="IPR023210">
    <property type="entry name" value="NADP_OxRdtase_dom"/>
</dbReference>
<dbReference type="GO" id="GO:0016491">
    <property type="term" value="F:oxidoreductase activity"/>
    <property type="evidence" value="ECO:0007669"/>
    <property type="project" value="UniProtKB-KW"/>
</dbReference>
<accession>A0A3N0F049</accession>
<dbReference type="PANTHER" id="PTHR43625">
    <property type="entry name" value="AFLATOXIN B1 ALDEHYDE REDUCTASE"/>
    <property type="match status" value="1"/>
</dbReference>
<dbReference type="OrthoDB" id="9804790at2"/>
<evidence type="ECO:0000259" key="2">
    <source>
        <dbReference type="Pfam" id="PF00248"/>
    </source>
</evidence>
<gene>
    <name evidence="3" type="ORF">ED312_02470</name>
</gene>
<evidence type="ECO:0000256" key="1">
    <source>
        <dbReference type="ARBA" id="ARBA00023002"/>
    </source>
</evidence>
<dbReference type="Proteomes" id="UP000267469">
    <property type="component" value="Unassembled WGS sequence"/>
</dbReference>
<sequence length="333" mass="37025">MNYRTLGKTGEKLSAIGLGCMGMSFAYGPRDDKQSVDTLKHALDIGVSFWDTADMYGMGHNESLISEILVPNRDKIFIATKFGFRQKENSSGFSGTPGTYFDGRPEYVKQACEASLKRLKTDTIDLYYSHRVDPNVPIEETVGAMADLVKEGKVRYLGLSEASAASLKKAFVEHPITALQSEYSLFTRDLEKEILPVCRELGITLVPYSPLGRGMLTGTLKDIPAGEEDYRKNLPRFQEESFKHNKKLVDKLGEIAERKNCTPAQLAIAWLLHQGEDIIPIPGTKKVRYLEENAAAVDVTFSEEELKAVTDLSDNIQVLGDRYAEGAMKLVNN</sequence>
<dbReference type="Pfam" id="PF00248">
    <property type="entry name" value="Aldo_ket_red"/>
    <property type="match status" value="1"/>
</dbReference>